<dbReference type="Proteomes" id="UP000230500">
    <property type="component" value="Unassembled WGS sequence"/>
</dbReference>
<gene>
    <name evidence="2" type="ORF">CUC04_01025</name>
</gene>
<dbReference type="AlphaFoldDB" id="A0A2G9IEW5"/>
<dbReference type="EMBL" id="PESN01000001">
    <property type="protein sequence ID" value="PIN28110.1"/>
    <property type="molecule type" value="Genomic_DNA"/>
</dbReference>
<evidence type="ECO:0000313" key="2">
    <source>
        <dbReference type="EMBL" id="PIN28110.1"/>
    </source>
</evidence>
<keyword evidence="1" id="KW-0732">Signal</keyword>
<organism evidence="2 3">
    <name type="scientific">Prevotella intermedia</name>
    <dbReference type="NCBI Taxonomy" id="28131"/>
    <lineage>
        <taxon>Bacteria</taxon>
        <taxon>Pseudomonadati</taxon>
        <taxon>Bacteroidota</taxon>
        <taxon>Bacteroidia</taxon>
        <taxon>Bacteroidales</taxon>
        <taxon>Prevotellaceae</taxon>
        <taxon>Prevotella</taxon>
    </lineage>
</organism>
<feature type="chain" id="PRO_5013775788" evidence="1">
    <location>
        <begin position="20"/>
        <end position="244"/>
    </location>
</feature>
<reference evidence="2 3" key="1">
    <citation type="submission" date="2017-11" db="EMBL/GenBank/DDBJ databases">
        <title>Genome sequencing of Prevotella intermedia KCOM 2069.</title>
        <authorList>
            <person name="Kook J.-K."/>
            <person name="Park S.-N."/>
            <person name="Lim Y.K."/>
        </authorList>
    </citation>
    <scope>NUCLEOTIDE SEQUENCE [LARGE SCALE GENOMIC DNA]</scope>
    <source>
        <strain evidence="2 3">KCOM 2069</strain>
    </source>
</reference>
<evidence type="ECO:0000313" key="3">
    <source>
        <dbReference type="Proteomes" id="UP000230500"/>
    </source>
</evidence>
<dbReference type="RefSeq" id="WP_099976280.1">
    <property type="nucleotide sequence ID" value="NZ_PESN01000001.1"/>
</dbReference>
<comment type="caution">
    <text evidence="2">The sequence shown here is derived from an EMBL/GenBank/DDBJ whole genome shotgun (WGS) entry which is preliminary data.</text>
</comment>
<evidence type="ECO:0000256" key="1">
    <source>
        <dbReference type="SAM" id="SignalP"/>
    </source>
</evidence>
<protein>
    <submittedName>
        <fullName evidence="2">Uncharacterized protein</fullName>
    </submittedName>
</protein>
<sequence>MKRLILGLFAMGMLAIAPATSVASNNNIVVANCPEGVKKVDPQAFTDKLVKELKLDKKQAKALLKLNTDYADVADCPHAKRNCKKAEGNCKQGAGDCKKAASDCKQGAGDCNKGNRECKKTDGDCKMGAGDCKKGEAKKCDKQGNTECKGEGKRCDKQGNAECKGGNANCSKQANADCKGENAKCSKQGNAECKGKGAQCDKQKMAEGSQHVKDMKARRTAYLAELKKILNDKQYQQYLNVSSI</sequence>
<accession>A0A2G9IEW5</accession>
<proteinExistence type="predicted"/>
<name>A0A2G9IEW5_PREIN</name>
<feature type="signal peptide" evidence="1">
    <location>
        <begin position="1"/>
        <end position="19"/>
    </location>
</feature>